<evidence type="ECO:0000313" key="3">
    <source>
        <dbReference type="Proteomes" id="UP000789405"/>
    </source>
</evidence>
<evidence type="ECO:0000313" key="2">
    <source>
        <dbReference type="EMBL" id="CAG8721520.1"/>
    </source>
</evidence>
<feature type="region of interest" description="Disordered" evidence="1">
    <location>
        <begin position="62"/>
        <end position="110"/>
    </location>
</feature>
<sequence>MSRHRLLRFETSQFRLRAPKTTKHPTFSRENISICENGEPQQENLNEIQNWQHEYQEFEDRDNFSNTDTDTESCHSEPSNNNSTDLNWDDIEYNDESCDTNSDNNTSEDETTFVDAPEIFDETNFNITWNPEDQFGIFENFTTMAMFMWAVKYMISKTAYHDLIQILLHPQFDKNHLITNLQTLKKYREKLPLMQIRSHKVLINPRSTPSTTKPFTKVYYFSLIEYLHRILKNPSISSHLYFGPGILSESCEELWEGNLWAESPLFGQSHITTSRGSFKCGDFVQYHSYESLKHGRIQSFVVKDNTMKVRIQRLIPYSKIPQHLYSLERAFQAQKEWFLAEEMNNHIIELSSLLQKIVVWLKDQPPPPFFDLSVNEILYYFNGSWNIKDDFLKSTRNRLRFSHLSEVCDYIIHTWVLCAKTAKEVFSLTIRRSNGYSYLRTILNNEHNALIK</sequence>
<dbReference type="EMBL" id="CAJVPY010010761">
    <property type="protein sequence ID" value="CAG8721520.1"/>
    <property type="molecule type" value="Genomic_DNA"/>
</dbReference>
<dbReference type="OrthoDB" id="2406375at2759"/>
<keyword evidence="3" id="KW-1185">Reference proteome</keyword>
<reference evidence="2" key="1">
    <citation type="submission" date="2021-06" db="EMBL/GenBank/DDBJ databases">
        <authorList>
            <person name="Kallberg Y."/>
            <person name="Tangrot J."/>
            <person name="Rosling A."/>
        </authorList>
    </citation>
    <scope>NUCLEOTIDE SEQUENCE</scope>
    <source>
        <strain evidence="2">MA453B</strain>
    </source>
</reference>
<feature type="compositionally biased region" description="Polar residues" evidence="1">
    <location>
        <begin position="76"/>
        <end position="86"/>
    </location>
</feature>
<proteinExistence type="predicted"/>
<feature type="compositionally biased region" description="Acidic residues" evidence="1">
    <location>
        <begin position="87"/>
        <end position="98"/>
    </location>
</feature>
<comment type="caution">
    <text evidence="2">The sequence shown here is derived from an EMBL/GenBank/DDBJ whole genome shotgun (WGS) entry which is preliminary data.</text>
</comment>
<name>A0A9N9NC48_9GLOM</name>
<dbReference type="AlphaFoldDB" id="A0A9N9NC48"/>
<accession>A0A9N9NC48</accession>
<gene>
    <name evidence="2" type="ORF">DERYTH_LOCUS14357</name>
</gene>
<protein>
    <submittedName>
        <fullName evidence="2">8432_t:CDS:1</fullName>
    </submittedName>
</protein>
<evidence type="ECO:0000256" key="1">
    <source>
        <dbReference type="SAM" id="MobiDB-lite"/>
    </source>
</evidence>
<dbReference type="Proteomes" id="UP000789405">
    <property type="component" value="Unassembled WGS sequence"/>
</dbReference>
<organism evidence="2 3">
    <name type="scientific">Dentiscutata erythropus</name>
    <dbReference type="NCBI Taxonomy" id="1348616"/>
    <lineage>
        <taxon>Eukaryota</taxon>
        <taxon>Fungi</taxon>
        <taxon>Fungi incertae sedis</taxon>
        <taxon>Mucoromycota</taxon>
        <taxon>Glomeromycotina</taxon>
        <taxon>Glomeromycetes</taxon>
        <taxon>Diversisporales</taxon>
        <taxon>Gigasporaceae</taxon>
        <taxon>Dentiscutata</taxon>
    </lineage>
</organism>
<feature type="non-terminal residue" evidence="2">
    <location>
        <position position="452"/>
    </location>
</feature>